<organism evidence="1 2">
    <name type="scientific">Sphingobacterium mizutaii</name>
    <dbReference type="NCBI Taxonomy" id="1010"/>
    <lineage>
        <taxon>Bacteria</taxon>
        <taxon>Pseudomonadati</taxon>
        <taxon>Bacteroidota</taxon>
        <taxon>Sphingobacteriia</taxon>
        <taxon>Sphingobacteriales</taxon>
        <taxon>Sphingobacteriaceae</taxon>
        <taxon>Sphingobacterium</taxon>
    </lineage>
</organism>
<dbReference type="AlphaFoldDB" id="A0AAJ5C0K7"/>
<dbReference type="Proteomes" id="UP000215355">
    <property type="component" value="Chromosome 1"/>
</dbReference>
<sequence length="440" mass="50117">MRTLYKPLFEVKLLHEFYLTDRSGNNVFELSAQADRLDFLFHKFESFADEINSDLSYEIPETCKDLLKNYGLKLLPSYSGLKLLIEAKLKKLASGVSTYEPIHKLEDDLHIPILIKRRTSRIDSITNQKLERNINSYYLFSNDSTLTGTRGFPYLNSEVSNHDAANDYEQGELAKFAANDIKAFYFDQANTKQWLSKAGKSFTNENDRVLCGSSFSYSFLNANNITKADFTLKDHLGNIVQELHFKASTPFPKVHLAFDPKLLKMLPGEKIKEDLVYQLEVSGTGSFNKVHKLVFYSDNQELSNCIGLILIKVKGNISGYKLFDASGKLITRKNQFNIIDPAAPIFEIHFLSRPSFWRYMNNRNHALQSGLYSDLMHSIDGLLISKEPKSLTANSTLFKLPDSSLFYLPNPVGVDEIHIENKKLYSDIMVPESDLFPLAP</sequence>
<accession>A0AAJ5C0K7</accession>
<dbReference type="RefSeq" id="WP_093096926.1">
    <property type="nucleotide sequence ID" value="NZ_FNGK01000001.1"/>
</dbReference>
<dbReference type="KEGG" id="smiz:4412673_02310"/>
<evidence type="ECO:0000313" key="1">
    <source>
        <dbReference type="EMBL" id="SNV51211.1"/>
    </source>
</evidence>
<protein>
    <submittedName>
        <fullName evidence="1">Uncharacterized protein</fullName>
    </submittedName>
</protein>
<reference evidence="1 2" key="1">
    <citation type="submission" date="2017-06" db="EMBL/GenBank/DDBJ databases">
        <authorList>
            <consortium name="Pathogen Informatics"/>
        </authorList>
    </citation>
    <scope>NUCLEOTIDE SEQUENCE [LARGE SCALE GENOMIC DNA]</scope>
    <source>
        <strain evidence="1 2">NCTC12149</strain>
    </source>
</reference>
<gene>
    <name evidence="1" type="ORF">SAMEA4412673_02310</name>
</gene>
<evidence type="ECO:0000313" key="2">
    <source>
        <dbReference type="Proteomes" id="UP000215355"/>
    </source>
</evidence>
<proteinExistence type="predicted"/>
<dbReference type="EMBL" id="LT906468">
    <property type="protein sequence ID" value="SNV51211.1"/>
    <property type="molecule type" value="Genomic_DNA"/>
</dbReference>
<name>A0AAJ5C0K7_9SPHI</name>